<sequence>MPGSSQGNWQMSVYPAVLRSNTVIIDLSAGSTAQPINASRSPLRIVDRRRGTGEERRREFDFTNERRDHRDRNEPRQVQWTLCRTANEKLMKDG</sequence>
<keyword evidence="3" id="KW-1185">Reference proteome</keyword>
<dbReference type="AlphaFoldDB" id="A0AAW0Q0V5"/>
<evidence type="ECO:0000313" key="2">
    <source>
        <dbReference type="EMBL" id="KAK7940599.1"/>
    </source>
</evidence>
<dbReference type="Proteomes" id="UP001460270">
    <property type="component" value="Unassembled WGS sequence"/>
</dbReference>
<evidence type="ECO:0000256" key="1">
    <source>
        <dbReference type="SAM" id="MobiDB-lite"/>
    </source>
</evidence>
<proteinExistence type="predicted"/>
<name>A0AAW0Q0V5_9GOBI</name>
<feature type="compositionally biased region" description="Basic and acidic residues" evidence="1">
    <location>
        <begin position="49"/>
        <end position="75"/>
    </location>
</feature>
<accession>A0AAW0Q0V5</accession>
<comment type="caution">
    <text evidence="2">The sequence shown here is derived from an EMBL/GenBank/DDBJ whole genome shotgun (WGS) entry which is preliminary data.</text>
</comment>
<gene>
    <name evidence="2" type="ORF">WMY93_003925</name>
</gene>
<dbReference type="EMBL" id="JBBPFD010000002">
    <property type="protein sequence ID" value="KAK7940599.1"/>
    <property type="molecule type" value="Genomic_DNA"/>
</dbReference>
<reference evidence="3" key="1">
    <citation type="submission" date="2024-04" db="EMBL/GenBank/DDBJ databases">
        <title>Salinicola lusitanus LLJ914,a marine bacterium isolated from the Okinawa Trough.</title>
        <authorList>
            <person name="Li J."/>
        </authorList>
    </citation>
    <scope>NUCLEOTIDE SEQUENCE [LARGE SCALE GENOMIC DNA]</scope>
</reference>
<evidence type="ECO:0000313" key="3">
    <source>
        <dbReference type="Proteomes" id="UP001460270"/>
    </source>
</evidence>
<feature type="region of interest" description="Disordered" evidence="1">
    <location>
        <begin position="49"/>
        <end position="76"/>
    </location>
</feature>
<protein>
    <submittedName>
        <fullName evidence="2">Uncharacterized protein</fullName>
    </submittedName>
</protein>
<organism evidence="2 3">
    <name type="scientific">Mugilogobius chulae</name>
    <name type="common">yellowstripe goby</name>
    <dbReference type="NCBI Taxonomy" id="88201"/>
    <lineage>
        <taxon>Eukaryota</taxon>
        <taxon>Metazoa</taxon>
        <taxon>Chordata</taxon>
        <taxon>Craniata</taxon>
        <taxon>Vertebrata</taxon>
        <taxon>Euteleostomi</taxon>
        <taxon>Actinopterygii</taxon>
        <taxon>Neopterygii</taxon>
        <taxon>Teleostei</taxon>
        <taxon>Neoteleostei</taxon>
        <taxon>Acanthomorphata</taxon>
        <taxon>Gobiaria</taxon>
        <taxon>Gobiiformes</taxon>
        <taxon>Gobioidei</taxon>
        <taxon>Gobiidae</taxon>
        <taxon>Gobionellinae</taxon>
        <taxon>Mugilogobius</taxon>
    </lineage>
</organism>